<evidence type="ECO:0000256" key="3">
    <source>
        <dbReference type="ARBA" id="ARBA00022679"/>
    </source>
</evidence>
<sequence>MAVLSHLRVAARPLVSHRLGLIRTYGSAAAAQLDYDYYYYDDDEDEQRGNGKRRAMEESEEGCDRIGRGVQWVIIGDPVARRHVYAQRLSKLLDVPHISMGTLVRQELHPHSTLYKQIASAVNQGKLVPEDVIFGLLSKRLEEGYCRGESGFILDGVPRTRIQAEILDRITDIDLVLNLKCTEHMVKKNLGNGTYSPSRDFHRMAGSGFNLSLQPKDGQLESACADKDTAWKEKLWAYAEQRKPVEEYYKKQKKLLEFHVAGAPGDTWQGLLAALRLQHMNAVCSSFNSPQKLAA</sequence>
<reference evidence="8" key="1">
    <citation type="submission" date="2023-05" db="EMBL/GenBank/DDBJ databases">
        <authorList>
            <person name="Huff M."/>
        </authorList>
    </citation>
    <scope>NUCLEOTIDE SEQUENCE</scope>
</reference>
<dbReference type="GO" id="GO:0004017">
    <property type="term" value="F:AMP kinase activity"/>
    <property type="evidence" value="ECO:0007669"/>
    <property type="project" value="UniProtKB-EC"/>
</dbReference>
<gene>
    <name evidence="8" type="ORF">FPE_LOCUS14131</name>
</gene>
<evidence type="ECO:0000256" key="6">
    <source>
        <dbReference type="ARBA" id="ARBA00031517"/>
    </source>
</evidence>
<dbReference type="Proteomes" id="UP000834106">
    <property type="component" value="Chromosome 8"/>
</dbReference>
<evidence type="ECO:0000256" key="5">
    <source>
        <dbReference type="ARBA" id="ARBA00022777"/>
    </source>
</evidence>
<dbReference type="EMBL" id="OU503043">
    <property type="protein sequence ID" value="CAI9766701.1"/>
    <property type="molecule type" value="Genomic_DNA"/>
</dbReference>
<keyword evidence="3 7" id="KW-0808">Transferase</keyword>
<keyword evidence="9" id="KW-1185">Reference proteome</keyword>
<keyword evidence="4" id="KW-0547">Nucleotide-binding</keyword>
<dbReference type="GO" id="GO:0005524">
    <property type="term" value="F:ATP binding"/>
    <property type="evidence" value="ECO:0007669"/>
    <property type="project" value="InterPro"/>
</dbReference>
<evidence type="ECO:0000313" key="8">
    <source>
        <dbReference type="EMBL" id="CAI9766701.1"/>
    </source>
</evidence>
<evidence type="ECO:0000256" key="2">
    <source>
        <dbReference type="ARBA" id="ARBA00012955"/>
    </source>
</evidence>
<accession>A0AAD1ZEP3</accession>
<dbReference type="Pfam" id="PF00406">
    <property type="entry name" value="ADK"/>
    <property type="match status" value="1"/>
</dbReference>
<proteinExistence type="inferred from homology"/>
<evidence type="ECO:0000256" key="4">
    <source>
        <dbReference type="ARBA" id="ARBA00022741"/>
    </source>
</evidence>
<evidence type="ECO:0000313" key="9">
    <source>
        <dbReference type="Proteomes" id="UP000834106"/>
    </source>
</evidence>
<dbReference type="EC" id="2.7.4.3" evidence="2"/>
<dbReference type="InterPro" id="IPR027417">
    <property type="entry name" value="P-loop_NTPase"/>
</dbReference>
<comment type="similarity">
    <text evidence="1 7">Belongs to the adenylate kinase family.</text>
</comment>
<keyword evidence="5 7" id="KW-0418">Kinase</keyword>
<name>A0AAD1ZEP3_9LAMI</name>
<evidence type="ECO:0000256" key="7">
    <source>
        <dbReference type="RuleBase" id="RU003330"/>
    </source>
</evidence>
<dbReference type="PANTHER" id="PTHR23359">
    <property type="entry name" value="NUCLEOTIDE KINASE"/>
    <property type="match status" value="1"/>
</dbReference>
<organism evidence="8 9">
    <name type="scientific">Fraxinus pennsylvanica</name>
    <dbReference type="NCBI Taxonomy" id="56036"/>
    <lineage>
        <taxon>Eukaryota</taxon>
        <taxon>Viridiplantae</taxon>
        <taxon>Streptophyta</taxon>
        <taxon>Embryophyta</taxon>
        <taxon>Tracheophyta</taxon>
        <taxon>Spermatophyta</taxon>
        <taxon>Magnoliopsida</taxon>
        <taxon>eudicotyledons</taxon>
        <taxon>Gunneridae</taxon>
        <taxon>Pentapetalae</taxon>
        <taxon>asterids</taxon>
        <taxon>lamiids</taxon>
        <taxon>Lamiales</taxon>
        <taxon>Oleaceae</taxon>
        <taxon>Oleeae</taxon>
        <taxon>Fraxinus</taxon>
    </lineage>
</organism>
<dbReference type="Gene3D" id="3.40.50.300">
    <property type="entry name" value="P-loop containing nucleotide triphosphate hydrolases"/>
    <property type="match status" value="1"/>
</dbReference>
<dbReference type="CDD" id="cd01428">
    <property type="entry name" value="ADK"/>
    <property type="match status" value="1"/>
</dbReference>
<evidence type="ECO:0000256" key="1">
    <source>
        <dbReference type="ARBA" id="ARBA00007220"/>
    </source>
</evidence>
<dbReference type="AlphaFoldDB" id="A0AAD1ZEP3"/>
<protein>
    <recommendedName>
        <fullName evidence="2">adenylate kinase</fullName>
        <ecNumber evidence="2">2.7.4.3</ecNumber>
    </recommendedName>
    <alternativeName>
        <fullName evidence="6">ATP:AMP phosphotransferase</fullName>
    </alternativeName>
</protein>
<dbReference type="SUPFAM" id="SSF52540">
    <property type="entry name" value="P-loop containing nucleoside triphosphate hydrolases"/>
    <property type="match status" value="1"/>
</dbReference>
<dbReference type="InterPro" id="IPR000850">
    <property type="entry name" value="Adenylat/UMP-CMP_kin"/>
</dbReference>
<dbReference type="PRINTS" id="PR00094">
    <property type="entry name" value="ADENYLTKNASE"/>
</dbReference>